<evidence type="ECO:0000313" key="1">
    <source>
        <dbReference type="EMBL" id="TAJ44285.1"/>
    </source>
</evidence>
<evidence type="ECO:0000313" key="2">
    <source>
        <dbReference type="Proteomes" id="UP000292580"/>
    </source>
</evidence>
<dbReference type="GO" id="GO:0003677">
    <property type="term" value="F:DNA binding"/>
    <property type="evidence" value="ECO:0007669"/>
    <property type="project" value="InterPro"/>
</dbReference>
<dbReference type="InterPro" id="IPR011067">
    <property type="entry name" value="Plasmid_toxin/cell-grow_inhib"/>
</dbReference>
<organism evidence="1 2">
    <name type="scientific">Methanofollis fontis</name>
    <dbReference type="NCBI Taxonomy" id="2052832"/>
    <lineage>
        <taxon>Archaea</taxon>
        <taxon>Methanobacteriati</taxon>
        <taxon>Methanobacteriota</taxon>
        <taxon>Stenosarchaea group</taxon>
        <taxon>Methanomicrobia</taxon>
        <taxon>Methanomicrobiales</taxon>
        <taxon>Methanomicrobiaceae</taxon>
        <taxon>Methanofollis</taxon>
    </lineage>
</organism>
<dbReference type="Pfam" id="PF02452">
    <property type="entry name" value="PemK_toxin"/>
    <property type="match status" value="1"/>
</dbReference>
<dbReference type="Proteomes" id="UP000292580">
    <property type="component" value="Unassembled WGS sequence"/>
</dbReference>
<dbReference type="Gene3D" id="2.30.30.110">
    <property type="match status" value="1"/>
</dbReference>
<dbReference type="AlphaFoldDB" id="A0A483CT35"/>
<reference evidence="1 2" key="1">
    <citation type="submission" date="2017-11" db="EMBL/GenBank/DDBJ databases">
        <title>Isolation and Characterization of Methanofollis Species from Methane Seep Offshore SW Taiwan.</title>
        <authorList>
            <person name="Teng N.-H."/>
            <person name="Lai M.-C."/>
            <person name="Chen S.-C."/>
        </authorList>
    </citation>
    <scope>NUCLEOTIDE SEQUENCE [LARGE SCALE GENOMIC DNA]</scope>
    <source>
        <strain evidence="1 2">FWC-SCC2</strain>
    </source>
</reference>
<protein>
    <submittedName>
        <fullName evidence="1">PemK-like protein</fullName>
    </submittedName>
</protein>
<sequence>MGMGRYVAGDVVLARLGLGNGGDKVRPAVVIGPAEQGTIVVCPVSSRAPGDAPVHPIALDDFVSGGLDLFDESYVLTVHPCTIRVREVVGKKGRLKPEAFGPLGAAVRHIPSGR</sequence>
<dbReference type="InterPro" id="IPR003477">
    <property type="entry name" value="PemK-like"/>
</dbReference>
<proteinExistence type="predicted"/>
<keyword evidence="2" id="KW-1185">Reference proteome</keyword>
<name>A0A483CT35_9EURY</name>
<comment type="caution">
    <text evidence="1">The sequence shown here is derived from an EMBL/GenBank/DDBJ whole genome shotgun (WGS) entry which is preliminary data.</text>
</comment>
<accession>A0A483CT35</accession>
<dbReference type="SUPFAM" id="SSF50118">
    <property type="entry name" value="Cell growth inhibitor/plasmid maintenance toxic component"/>
    <property type="match status" value="1"/>
</dbReference>
<dbReference type="EMBL" id="PGCL01000003">
    <property type="protein sequence ID" value="TAJ44285.1"/>
    <property type="molecule type" value="Genomic_DNA"/>
</dbReference>
<gene>
    <name evidence="1" type="ORF">CUJ86_07780</name>
</gene>